<organism evidence="1 2">
    <name type="scientific">Paenibacillus graminis</name>
    <dbReference type="NCBI Taxonomy" id="189425"/>
    <lineage>
        <taxon>Bacteria</taxon>
        <taxon>Bacillati</taxon>
        <taxon>Bacillota</taxon>
        <taxon>Bacilli</taxon>
        <taxon>Bacillales</taxon>
        <taxon>Paenibacillaceae</taxon>
        <taxon>Paenibacillus</taxon>
    </lineage>
</organism>
<dbReference type="Proteomes" id="UP000029500">
    <property type="component" value="Chromosome"/>
</dbReference>
<dbReference type="EMBL" id="CP009287">
    <property type="protein sequence ID" value="AIQ69492.1"/>
    <property type="molecule type" value="Genomic_DNA"/>
</dbReference>
<sequence length="97" mass="10878">MELLIIRKGMIYMTSADLVYQILKVIEQGKEPKFQEMGINKNDFHAVIEQIDEAGLASNLVIRRGGQGNPILMVQANGSRLTPAGRNFIAEYESRVK</sequence>
<name>A0A089M8C7_9BACL</name>
<protein>
    <submittedName>
        <fullName evidence="1">Uncharacterized protein</fullName>
    </submittedName>
</protein>
<dbReference type="InterPro" id="IPR036388">
    <property type="entry name" value="WH-like_DNA-bd_sf"/>
</dbReference>
<gene>
    <name evidence="1" type="ORF">PGRAT_18975</name>
</gene>
<accession>A0A089M8C7</accession>
<proteinExistence type="predicted"/>
<keyword evidence="2" id="KW-1185">Reference proteome</keyword>
<dbReference type="HOGENOM" id="CLU_2466084_0_0_9"/>
<evidence type="ECO:0000313" key="2">
    <source>
        <dbReference type="Proteomes" id="UP000029500"/>
    </source>
</evidence>
<evidence type="ECO:0000313" key="1">
    <source>
        <dbReference type="EMBL" id="AIQ69492.1"/>
    </source>
</evidence>
<dbReference type="eggNOG" id="ENOG5032CG8">
    <property type="taxonomic scope" value="Bacteria"/>
</dbReference>
<reference evidence="1 2" key="1">
    <citation type="submission" date="2014-08" db="EMBL/GenBank/DDBJ databases">
        <title>Comparative genomics of the Paenibacillus odorifer group.</title>
        <authorList>
            <person name="den Bakker H.C."/>
            <person name="Tsai Y.-C."/>
            <person name="Martin N."/>
            <person name="Korlach J."/>
            <person name="Wiedmann M."/>
        </authorList>
    </citation>
    <scope>NUCLEOTIDE SEQUENCE [LARGE SCALE GENOMIC DNA]</scope>
    <source>
        <strain evidence="1 2">DSM 15220</strain>
    </source>
</reference>
<dbReference type="STRING" id="189425.PGRAT_18975"/>
<dbReference type="KEGG" id="pgm:PGRAT_18975"/>
<dbReference type="AlphaFoldDB" id="A0A089M8C7"/>
<dbReference type="Gene3D" id="1.10.10.10">
    <property type="entry name" value="Winged helix-like DNA-binding domain superfamily/Winged helix DNA-binding domain"/>
    <property type="match status" value="1"/>
</dbReference>